<dbReference type="Proteomes" id="UP000734854">
    <property type="component" value="Unassembled WGS sequence"/>
</dbReference>
<keyword evidence="2" id="KW-1185">Reference proteome</keyword>
<dbReference type="AlphaFoldDB" id="A0A8J5H265"/>
<evidence type="ECO:0000313" key="2">
    <source>
        <dbReference type="Proteomes" id="UP000734854"/>
    </source>
</evidence>
<proteinExistence type="predicted"/>
<protein>
    <submittedName>
        <fullName evidence="1">Uncharacterized protein</fullName>
    </submittedName>
</protein>
<gene>
    <name evidence="1" type="ORF">ZIOFF_025626</name>
</gene>
<dbReference type="EMBL" id="JACMSC010000007">
    <property type="protein sequence ID" value="KAG6515241.1"/>
    <property type="molecule type" value="Genomic_DNA"/>
</dbReference>
<accession>A0A8J5H265</accession>
<reference evidence="1 2" key="1">
    <citation type="submission" date="2020-08" db="EMBL/GenBank/DDBJ databases">
        <title>Plant Genome Project.</title>
        <authorList>
            <person name="Zhang R.-G."/>
        </authorList>
    </citation>
    <scope>NUCLEOTIDE SEQUENCE [LARGE SCALE GENOMIC DNA]</scope>
    <source>
        <tissue evidence="1">Rhizome</tissue>
    </source>
</reference>
<organism evidence="1 2">
    <name type="scientific">Zingiber officinale</name>
    <name type="common">Ginger</name>
    <name type="synonym">Amomum zingiber</name>
    <dbReference type="NCBI Taxonomy" id="94328"/>
    <lineage>
        <taxon>Eukaryota</taxon>
        <taxon>Viridiplantae</taxon>
        <taxon>Streptophyta</taxon>
        <taxon>Embryophyta</taxon>
        <taxon>Tracheophyta</taxon>
        <taxon>Spermatophyta</taxon>
        <taxon>Magnoliopsida</taxon>
        <taxon>Liliopsida</taxon>
        <taxon>Zingiberales</taxon>
        <taxon>Zingiberaceae</taxon>
        <taxon>Zingiber</taxon>
    </lineage>
</organism>
<sequence>MHLLTSLFVPVSAAKVSFFPLHHCSSLPSFPFCMEEASPSSLPCFKGLPTTWADLPHYYQVAPHSSNWMQQQKTNLRRSIEPNFGGGGLLDANSLGEESVC</sequence>
<name>A0A8J5H265_ZINOF</name>
<evidence type="ECO:0000313" key="1">
    <source>
        <dbReference type="EMBL" id="KAG6515241.1"/>
    </source>
</evidence>
<comment type="caution">
    <text evidence="1">The sequence shown here is derived from an EMBL/GenBank/DDBJ whole genome shotgun (WGS) entry which is preliminary data.</text>
</comment>